<protein>
    <submittedName>
        <fullName evidence="2">Uncharacterized protein</fullName>
    </submittedName>
</protein>
<accession>A0ABS0R3T9</accession>
<feature type="compositionally biased region" description="Basic and acidic residues" evidence="1">
    <location>
        <begin position="74"/>
        <end position="88"/>
    </location>
</feature>
<feature type="compositionally biased region" description="Low complexity" evidence="1">
    <location>
        <begin position="93"/>
        <end position="104"/>
    </location>
</feature>
<sequence>MPLKGPTPTSNEAGAVGVTVRFRAMLSGTIGSRVRDTTRETAAGSSVPPPTKVAVCQENQLNVLPAIETQMGPSERRLTVDTRRDRQRAASHPAPVARPAIRPVSHTANSAEGRLIRLPNMTPDAGFCAV</sequence>
<evidence type="ECO:0000313" key="2">
    <source>
        <dbReference type="EMBL" id="MBI0312065.1"/>
    </source>
</evidence>
<evidence type="ECO:0000256" key="1">
    <source>
        <dbReference type="SAM" id="MobiDB-lite"/>
    </source>
</evidence>
<keyword evidence="3" id="KW-1185">Reference proteome</keyword>
<gene>
    <name evidence="2" type="ORF">JBF12_03305</name>
</gene>
<dbReference type="EMBL" id="JAEEAQ010000015">
    <property type="protein sequence ID" value="MBI0312065.1"/>
    <property type="molecule type" value="Genomic_DNA"/>
</dbReference>
<evidence type="ECO:0000313" key="3">
    <source>
        <dbReference type="Proteomes" id="UP000638849"/>
    </source>
</evidence>
<dbReference type="RefSeq" id="WP_198275336.1">
    <property type="nucleotide sequence ID" value="NZ_BAAAIF010000031.1"/>
</dbReference>
<organism evidence="2 3">
    <name type="scientific">Streptomyces javensis</name>
    <dbReference type="NCBI Taxonomy" id="114698"/>
    <lineage>
        <taxon>Bacteria</taxon>
        <taxon>Bacillati</taxon>
        <taxon>Actinomycetota</taxon>
        <taxon>Actinomycetes</taxon>
        <taxon>Kitasatosporales</taxon>
        <taxon>Streptomycetaceae</taxon>
        <taxon>Streptomyces</taxon>
        <taxon>Streptomyces violaceusniger group</taxon>
    </lineage>
</organism>
<comment type="caution">
    <text evidence="2">The sequence shown here is derived from an EMBL/GenBank/DDBJ whole genome shotgun (WGS) entry which is preliminary data.</text>
</comment>
<dbReference type="Proteomes" id="UP000638849">
    <property type="component" value="Unassembled WGS sequence"/>
</dbReference>
<reference evidence="2 3" key="1">
    <citation type="submission" date="2020-12" db="EMBL/GenBank/DDBJ databases">
        <authorList>
            <person name="Kusuma A.B."/>
            <person name="Nouioui I."/>
            <person name="Goodfellow M."/>
        </authorList>
    </citation>
    <scope>NUCLEOTIDE SEQUENCE [LARGE SCALE GENOMIC DNA]</scope>
    <source>
        <strain evidence="2 3">DSM 41764</strain>
    </source>
</reference>
<proteinExistence type="predicted"/>
<name>A0ABS0R3T9_9ACTN</name>
<feature type="region of interest" description="Disordered" evidence="1">
    <location>
        <begin position="72"/>
        <end position="108"/>
    </location>
</feature>